<evidence type="ECO:0000259" key="3">
    <source>
        <dbReference type="PROSITE" id="PS51192"/>
    </source>
</evidence>
<name>A0A9P5PBF6_9AGAR</name>
<dbReference type="InterPro" id="IPR000330">
    <property type="entry name" value="SNF2_N"/>
</dbReference>
<dbReference type="InterPro" id="IPR027417">
    <property type="entry name" value="P-loop_NTPase"/>
</dbReference>
<gene>
    <name evidence="4" type="ORF">BDP27DRAFT_1430479</name>
</gene>
<dbReference type="Gene3D" id="3.40.50.300">
    <property type="entry name" value="P-loop containing nucleotide triphosphate hydrolases"/>
    <property type="match status" value="1"/>
</dbReference>
<dbReference type="EMBL" id="JADNRY010000261">
    <property type="protein sequence ID" value="KAF9060067.1"/>
    <property type="molecule type" value="Genomic_DNA"/>
</dbReference>
<keyword evidence="5" id="KW-1185">Reference proteome</keyword>
<evidence type="ECO:0000313" key="5">
    <source>
        <dbReference type="Proteomes" id="UP000772434"/>
    </source>
</evidence>
<reference evidence="4" key="1">
    <citation type="submission" date="2020-11" db="EMBL/GenBank/DDBJ databases">
        <authorList>
            <consortium name="DOE Joint Genome Institute"/>
            <person name="Ahrendt S."/>
            <person name="Riley R."/>
            <person name="Andreopoulos W."/>
            <person name="Labutti K."/>
            <person name="Pangilinan J."/>
            <person name="Ruiz-Duenas F.J."/>
            <person name="Barrasa J.M."/>
            <person name="Sanchez-Garcia M."/>
            <person name="Camarero S."/>
            <person name="Miyauchi S."/>
            <person name="Serrano A."/>
            <person name="Linde D."/>
            <person name="Babiker R."/>
            <person name="Drula E."/>
            <person name="Ayuso-Fernandez I."/>
            <person name="Pacheco R."/>
            <person name="Padilla G."/>
            <person name="Ferreira P."/>
            <person name="Barriuso J."/>
            <person name="Kellner H."/>
            <person name="Castanera R."/>
            <person name="Alfaro M."/>
            <person name="Ramirez L."/>
            <person name="Pisabarro A.G."/>
            <person name="Kuo A."/>
            <person name="Tritt A."/>
            <person name="Lipzen A."/>
            <person name="He G."/>
            <person name="Yan M."/>
            <person name="Ng V."/>
            <person name="Cullen D."/>
            <person name="Martin F."/>
            <person name="Rosso M.-N."/>
            <person name="Henrissat B."/>
            <person name="Hibbett D."/>
            <person name="Martinez A.T."/>
            <person name="Grigoriev I.V."/>
        </authorList>
    </citation>
    <scope>NUCLEOTIDE SEQUENCE</scope>
    <source>
        <strain evidence="4">AH 40177</strain>
    </source>
</reference>
<dbReference type="PROSITE" id="PS51192">
    <property type="entry name" value="HELICASE_ATP_BIND_1"/>
    <property type="match status" value="1"/>
</dbReference>
<proteinExistence type="predicted"/>
<evidence type="ECO:0000313" key="4">
    <source>
        <dbReference type="EMBL" id="KAF9060067.1"/>
    </source>
</evidence>
<feature type="domain" description="Helicase ATP-binding" evidence="3">
    <location>
        <begin position="1"/>
        <end position="159"/>
    </location>
</feature>
<dbReference type="SUPFAM" id="SSF52540">
    <property type="entry name" value="P-loop containing nucleoside triphosphate hydrolases"/>
    <property type="match status" value="1"/>
</dbReference>
<sequence>MPGTLRSQWLQELKTLFLPKSIDIFQYDCPKSGNPGFWDPTGPFHSSKHQLQNRIILVTHSSLQNDFSRVYQSSRGASSWTKKPSELPQRTRELKETLYHQEYLTVSLDEAHEMRNLGPKYYSALTALKQGRIKLALTATPLLTSPKHGSSSRNTSFSFR</sequence>
<evidence type="ECO:0000256" key="2">
    <source>
        <dbReference type="ARBA" id="ARBA00022840"/>
    </source>
</evidence>
<dbReference type="InterPro" id="IPR014001">
    <property type="entry name" value="Helicase_ATP-bd"/>
</dbReference>
<dbReference type="Proteomes" id="UP000772434">
    <property type="component" value="Unassembled WGS sequence"/>
</dbReference>
<dbReference type="Pfam" id="PF00176">
    <property type="entry name" value="SNF2-rel_dom"/>
    <property type="match status" value="1"/>
</dbReference>
<protein>
    <recommendedName>
        <fullName evidence="3">Helicase ATP-binding domain-containing protein</fullName>
    </recommendedName>
</protein>
<accession>A0A9P5PBF6</accession>
<dbReference type="GO" id="GO:0005524">
    <property type="term" value="F:ATP binding"/>
    <property type="evidence" value="ECO:0007669"/>
    <property type="project" value="InterPro"/>
</dbReference>
<organism evidence="4 5">
    <name type="scientific">Rhodocollybia butyracea</name>
    <dbReference type="NCBI Taxonomy" id="206335"/>
    <lineage>
        <taxon>Eukaryota</taxon>
        <taxon>Fungi</taxon>
        <taxon>Dikarya</taxon>
        <taxon>Basidiomycota</taxon>
        <taxon>Agaricomycotina</taxon>
        <taxon>Agaricomycetes</taxon>
        <taxon>Agaricomycetidae</taxon>
        <taxon>Agaricales</taxon>
        <taxon>Marasmiineae</taxon>
        <taxon>Omphalotaceae</taxon>
        <taxon>Rhodocollybia</taxon>
    </lineage>
</organism>
<evidence type="ECO:0000256" key="1">
    <source>
        <dbReference type="ARBA" id="ARBA00022741"/>
    </source>
</evidence>
<keyword evidence="1" id="KW-0547">Nucleotide-binding</keyword>
<dbReference type="AlphaFoldDB" id="A0A9P5PBF6"/>
<keyword evidence="2" id="KW-0067">ATP-binding</keyword>
<dbReference type="OrthoDB" id="3270319at2759"/>
<comment type="caution">
    <text evidence="4">The sequence shown here is derived from an EMBL/GenBank/DDBJ whole genome shotgun (WGS) entry which is preliminary data.</text>
</comment>